<dbReference type="Pfam" id="PF03101">
    <property type="entry name" value="FAR1"/>
    <property type="match status" value="1"/>
</dbReference>
<dbReference type="Pfam" id="PF10551">
    <property type="entry name" value="MULE"/>
    <property type="match status" value="1"/>
</dbReference>
<protein>
    <submittedName>
        <fullName evidence="3">Protein FAR1-related sequence 5-like</fullName>
    </submittedName>
</protein>
<name>A0A8H3R3V2_9GLOM</name>
<evidence type="ECO:0000313" key="4">
    <source>
        <dbReference type="Proteomes" id="UP000615446"/>
    </source>
</evidence>
<sequence length="703" mass="82136">MSLFGSEIPTITEPLELSIGCHFDTWIVAENTIKEYGKRERVVRKRTYVCEYFGRYKPNKMNLIEQQHNKGSKKTDCKWHVNLSKLKNTNFVHITFIHPDHNHELLANNLIFATAFRRFDISIMKEIEHAVVYGRCDAYTIRNLLQPLFPDQLFLTQDLSNAIQKIKQKHQMVGSDASCLLKFLLKKQKEDPTMFVQPLINADSDRLCGIFWMTSNQILLWSRYSDVILHDNTSRTNKYNYPLSLFILVDNNGKSRLGAQAFLNDETQESYEWVLQQTLDATGSKPHVILTDMDPAMISAYQNIYKDTYHVHCIWHMSQNIPKRLKHKLKTADFKTFNKDFLKTRNSLCVEVFDDINALFKKHFSPHIVAEIHKQMCKSVLYKCEKLSLEDANNFDNDQMDQEDELGSDQEEVNNIEDHYDYHQTYLKALLNSISGKSIKEIWQITPYMIPSSYQHIVTFEDGTHMCTCLLLVSHGIICRHYFKLMVENSNALFHLLLMPTRWLQDDAWNHADTIFNKPFIGTSSKKLKQIQDNDTVQQANFIPMHYNNIQEIQIRNRVQKKVNYGRLMGHFKKAVDYSLEDNDQQSLDDIILAYISEKQAKRQAMAQLETNILEERRNSNVIELYDGRVYDIDSIKDPTRHNCKGRPTTKRMKGHNEENNNVSISKAQKENVRNDCENVNNGRKCGICHKMGHYAPRCPNRK</sequence>
<dbReference type="GO" id="GO:0003676">
    <property type="term" value="F:nucleic acid binding"/>
    <property type="evidence" value="ECO:0007669"/>
    <property type="project" value="InterPro"/>
</dbReference>
<dbReference type="AlphaFoldDB" id="A0A8H3R3V2"/>
<dbReference type="SUPFAM" id="SSF57756">
    <property type="entry name" value="Retrovirus zinc finger-like domains"/>
    <property type="match status" value="1"/>
</dbReference>
<keyword evidence="1" id="KW-0479">Metal-binding</keyword>
<gene>
    <name evidence="3" type="ORF">RCL2_002828600</name>
</gene>
<evidence type="ECO:0000256" key="1">
    <source>
        <dbReference type="PROSITE-ProRule" id="PRU00325"/>
    </source>
</evidence>
<feature type="domain" description="SWIM-type" evidence="2">
    <location>
        <begin position="454"/>
        <end position="490"/>
    </location>
</feature>
<dbReference type="PROSITE" id="PS50966">
    <property type="entry name" value="ZF_SWIM"/>
    <property type="match status" value="1"/>
</dbReference>
<comment type="caution">
    <text evidence="3">The sequence shown here is derived from an EMBL/GenBank/DDBJ whole genome shotgun (WGS) entry which is preliminary data.</text>
</comment>
<evidence type="ECO:0000259" key="2">
    <source>
        <dbReference type="PROSITE" id="PS50966"/>
    </source>
</evidence>
<organism evidence="3 4">
    <name type="scientific">Rhizophagus clarus</name>
    <dbReference type="NCBI Taxonomy" id="94130"/>
    <lineage>
        <taxon>Eukaryota</taxon>
        <taxon>Fungi</taxon>
        <taxon>Fungi incertae sedis</taxon>
        <taxon>Mucoromycota</taxon>
        <taxon>Glomeromycotina</taxon>
        <taxon>Glomeromycetes</taxon>
        <taxon>Glomerales</taxon>
        <taxon>Glomeraceae</taxon>
        <taxon>Rhizophagus</taxon>
    </lineage>
</organism>
<dbReference type="EMBL" id="BLAL01000302">
    <property type="protein sequence ID" value="GET01903.1"/>
    <property type="molecule type" value="Genomic_DNA"/>
</dbReference>
<proteinExistence type="predicted"/>
<evidence type="ECO:0000313" key="3">
    <source>
        <dbReference type="EMBL" id="GET01903.1"/>
    </source>
</evidence>
<accession>A0A8H3R3V2</accession>
<dbReference type="OrthoDB" id="2399698at2759"/>
<dbReference type="GO" id="GO:0008270">
    <property type="term" value="F:zinc ion binding"/>
    <property type="evidence" value="ECO:0007669"/>
    <property type="project" value="UniProtKB-KW"/>
</dbReference>
<keyword evidence="1" id="KW-0863">Zinc-finger</keyword>
<dbReference type="InterPro" id="IPR036875">
    <property type="entry name" value="Znf_CCHC_sf"/>
</dbReference>
<reference evidence="3" key="1">
    <citation type="submission" date="2019-10" db="EMBL/GenBank/DDBJ databases">
        <title>Conservation and host-specific expression of non-tandemly repeated heterogenous ribosome RNA gene in arbuscular mycorrhizal fungi.</title>
        <authorList>
            <person name="Maeda T."/>
            <person name="Kobayashi Y."/>
            <person name="Nakagawa T."/>
            <person name="Ezawa T."/>
            <person name="Yamaguchi K."/>
            <person name="Bino T."/>
            <person name="Nishimoto Y."/>
            <person name="Shigenobu S."/>
            <person name="Kawaguchi M."/>
        </authorList>
    </citation>
    <scope>NUCLEOTIDE SEQUENCE</scope>
    <source>
        <strain evidence="3">HR1</strain>
    </source>
</reference>
<dbReference type="Proteomes" id="UP000615446">
    <property type="component" value="Unassembled WGS sequence"/>
</dbReference>
<dbReference type="InterPro" id="IPR004330">
    <property type="entry name" value="FAR1_DNA_bnd_dom"/>
</dbReference>
<dbReference type="PANTHER" id="PTHR47718">
    <property type="entry name" value="OS01G0519700 PROTEIN"/>
    <property type="match status" value="1"/>
</dbReference>
<dbReference type="InterPro" id="IPR018289">
    <property type="entry name" value="MULE_transposase_dom"/>
</dbReference>
<dbReference type="PANTHER" id="PTHR47718:SF3">
    <property type="entry name" value="PROTEIN FAR1-RELATED SEQUENCE 5-LIKE"/>
    <property type="match status" value="1"/>
</dbReference>
<dbReference type="InterPro" id="IPR007527">
    <property type="entry name" value="Znf_SWIM"/>
</dbReference>
<keyword evidence="1" id="KW-0862">Zinc</keyword>